<dbReference type="Pfam" id="PF00583">
    <property type="entry name" value="Acetyltransf_1"/>
    <property type="match status" value="1"/>
</dbReference>
<protein>
    <submittedName>
        <fullName evidence="4">L-amino acid N-acyltransferase YncA</fullName>
    </submittedName>
</protein>
<gene>
    <name evidence="4" type="ORF">LX16_0255</name>
</gene>
<keyword evidence="1 4" id="KW-0808">Transferase</keyword>
<dbReference type="InterPro" id="IPR000182">
    <property type="entry name" value="GNAT_dom"/>
</dbReference>
<reference evidence="4 5" key="1">
    <citation type="journal article" date="2013" name="Stand. Genomic Sci.">
        <title>Genomic Encyclopedia of Type Strains, Phase I: The one thousand microbial genomes (KMG-I) project.</title>
        <authorList>
            <person name="Kyrpides N.C."/>
            <person name="Woyke T."/>
            <person name="Eisen J.A."/>
            <person name="Garrity G."/>
            <person name="Lilburn T.G."/>
            <person name="Beck B.J."/>
            <person name="Whitman W.B."/>
            <person name="Hugenholtz P."/>
            <person name="Klenk H.P."/>
        </authorList>
    </citation>
    <scope>NUCLEOTIDE SEQUENCE [LARGE SCALE GENOMIC DNA]</scope>
    <source>
        <strain evidence="4 5">DSM 45044</strain>
    </source>
</reference>
<accession>A0A562V9M0</accession>
<keyword evidence="2 4" id="KW-0012">Acyltransferase</keyword>
<evidence type="ECO:0000313" key="5">
    <source>
        <dbReference type="Proteomes" id="UP000321617"/>
    </source>
</evidence>
<comment type="caution">
    <text evidence="4">The sequence shown here is derived from an EMBL/GenBank/DDBJ whole genome shotgun (WGS) entry which is preliminary data.</text>
</comment>
<keyword evidence="5" id="KW-1185">Reference proteome</keyword>
<dbReference type="GO" id="GO:0016747">
    <property type="term" value="F:acyltransferase activity, transferring groups other than amino-acyl groups"/>
    <property type="evidence" value="ECO:0007669"/>
    <property type="project" value="InterPro"/>
</dbReference>
<dbReference type="AlphaFoldDB" id="A0A562V9M0"/>
<organism evidence="4 5">
    <name type="scientific">Stackebrandtia albiflava</name>
    <dbReference type="NCBI Taxonomy" id="406432"/>
    <lineage>
        <taxon>Bacteria</taxon>
        <taxon>Bacillati</taxon>
        <taxon>Actinomycetota</taxon>
        <taxon>Actinomycetes</taxon>
        <taxon>Glycomycetales</taxon>
        <taxon>Glycomycetaceae</taxon>
        <taxon>Stackebrandtia</taxon>
    </lineage>
</organism>
<dbReference type="Gene3D" id="3.40.630.30">
    <property type="match status" value="1"/>
</dbReference>
<evidence type="ECO:0000313" key="4">
    <source>
        <dbReference type="EMBL" id="TWJ14570.1"/>
    </source>
</evidence>
<feature type="domain" description="N-acetyltransferase" evidence="3">
    <location>
        <begin position="3"/>
        <end position="164"/>
    </location>
</feature>
<evidence type="ECO:0000256" key="2">
    <source>
        <dbReference type="ARBA" id="ARBA00023315"/>
    </source>
</evidence>
<dbReference type="PROSITE" id="PS51186">
    <property type="entry name" value="GNAT"/>
    <property type="match status" value="1"/>
</dbReference>
<evidence type="ECO:0000256" key="1">
    <source>
        <dbReference type="ARBA" id="ARBA00022679"/>
    </source>
</evidence>
<dbReference type="SUPFAM" id="SSF55729">
    <property type="entry name" value="Acyl-CoA N-acyltransferases (Nat)"/>
    <property type="match status" value="1"/>
</dbReference>
<dbReference type="InterPro" id="IPR050832">
    <property type="entry name" value="Bact_Acetyltransf"/>
</dbReference>
<name>A0A562V9M0_9ACTN</name>
<dbReference type="EMBL" id="VLLL01000005">
    <property type="protein sequence ID" value="TWJ14570.1"/>
    <property type="molecule type" value="Genomic_DNA"/>
</dbReference>
<proteinExistence type="predicted"/>
<sequence length="165" mass="17549">MDYVLRRATDDDADFLTGMLVEAADWRHPPDTPGRAERALADERVRRYVSDWRRPGDLGVIAVDAAGTPIGAAWSRLFTAGVAAFGFVAADVPELAIGVRADRRGLGVGRALLAALLDTATAAGFRRISLSVDHDNPAAALYRATGFTVVESRATAATMVRALTP</sequence>
<dbReference type="PANTHER" id="PTHR43877">
    <property type="entry name" value="AMINOALKYLPHOSPHONATE N-ACETYLTRANSFERASE-RELATED-RELATED"/>
    <property type="match status" value="1"/>
</dbReference>
<dbReference type="RefSeq" id="WP_211354222.1">
    <property type="nucleotide sequence ID" value="NZ_BAABIJ010000001.1"/>
</dbReference>
<dbReference type="InterPro" id="IPR016181">
    <property type="entry name" value="Acyl_CoA_acyltransferase"/>
</dbReference>
<dbReference type="Proteomes" id="UP000321617">
    <property type="component" value="Unassembled WGS sequence"/>
</dbReference>
<evidence type="ECO:0000259" key="3">
    <source>
        <dbReference type="PROSITE" id="PS51186"/>
    </source>
</evidence>